<evidence type="ECO:0000256" key="10">
    <source>
        <dbReference type="ARBA" id="ARBA00022989"/>
    </source>
</evidence>
<sequence>VVLSALALALCLAGAMSVGDGCSGWLASGRCRLVSGVQKLWKLGHRTLLLVLFAFGLGALTATASSCSASRAEPYLPVTDVQAEPETKDAKGGVDKCRLCKVRMGVFTCTVFATVGTLAWTLFHAYKGTCQLAADLQELRIIYITRAQPRNYGKRLQGQLDTWMDDISREDLLVTSFVLQPDKKLSERDRQSVMEFNCPDNHALGVCCVEANALIQMENRTFDWVFIVDDDVYVVVENLRRVLARLHPRSELQTEALGYGITGCVTKGRPCGFCGGGGYALSYKAVKVLLGNDTRKFFKRYMRDCENTKYCDVTTECLAVENGTKVHTMHGLHPWRVGNPTWNLTALEGFFHAPGGGQLQECPISFHYVQESKTMKKAHDLAKKYVPAFGMASSQAADGFWC</sequence>
<reference evidence="15" key="1">
    <citation type="submission" date="2021-02" db="EMBL/GenBank/DDBJ databases">
        <authorList>
            <person name="Dougan E. K."/>
            <person name="Rhodes N."/>
            <person name="Thang M."/>
            <person name="Chan C."/>
        </authorList>
    </citation>
    <scope>NUCLEOTIDE SEQUENCE</scope>
</reference>
<gene>
    <name evidence="15" type="primary">ZRANB3</name>
    <name evidence="15" type="ORF">SNAT2548_LOCUS10866</name>
</gene>
<keyword evidence="16" id="KW-1185">Reference proteome</keyword>
<name>A0A812L3W1_9DINO</name>
<dbReference type="AlphaFoldDB" id="A0A812L3W1"/>
<dbReference type="Gene3D" id="3.90.550.50">
    <property type="match status" value="1"/>
</dbReference>
<evidence type="ECO:0000256" key="4">
    <source>
        <dbReference type="ARBA" id="ARBA00012557"/>
    </source>
</evidence>
<keyword evidence="10 12" id="KW-1133">Transmembrane helix</keyword>
<evidence type="ECO:0000256" key="5">
    <source>
        <dbReference type="ARBA" id="ARBA00022676"/>
    </source>
</evidence>
<dbReference type="InterPro" id="IPR003378">
    <property type="entry name" value="Fringe-like_glycosylTrfase"/>
</dbReference>
<comment type="similarity">
    <text evidence="3">Belongs to the glycosyltransferase 31 family. Beta3-Gal-T subfamily.</text>
</comment>
<feature type="non-terminal residue" evidence="15">
    <location>
        <position position="1"/>
    </location>
</feature>
<protein>
    <recommendedName>
        <fullName evidence="4">N-acetylgalactosaminide beta-1,3-galactosyltransferase</fullName>
        <ecNumber evidence="4">2.4.1.122</ecNumber>
    </recommendedName>
</protein>
<keyword evidence="5" id="KW-0328">Glycosyltransferase</keyword>
<comment type="pathway">
    <text evidence="2">Protein modification; protein glycosylation.</text>
</comment>
<evidence type="ECO:0000256" key="6">
    <source>
        <dbReference type="ARBA" id="ARBA00022679"/>
    </source>
</evidence>
<proteinExistence type="inferred from homology"/>
<evidence type="ECO:0000256" key="12">
    <source>
        <dbReference type="SAM" id="Phobius"/>
    </source>
</evidence>
<dbReference type="PANTHER" id="PTHR23033">
    <property type="entry name" value="BETA1,3-GALACTOSYLTRANSFERASE"/>
    <property type="match status" value="1"/>
</dbReference>
<evidence type="ECO:0000259" key="14">
    <source>
        <dbReference type="Pfam" id="PF02434"/>
    </source>
</evidence>
<keyword evidence="6" id="KW-0808">Transferase</keyword>
<keyword evidence="11 12" id="KW-0472">Membrane</keyword>
<accession>A0A812L3W1</accession>
<comment type="subcellular location">
    <subcellularLocation>
        <location evidence="1">Membrane</location>
        <topology evidence="1">Single-pass type II membrane protein</topology>
    </subcellularLocation>
</comment>
<evidence type="ECO:0000256" key="1">
    <source>
        <dbReference type="ARBA" id="ARBA00004606"/>
    </source>
</evidence>
<evidence type="ECO:0000256" key="13">
    <source>
        <dbReference type="SAM" id="SignalP"/>
    </source>
</evidence>
<comment type="caution">
    <text evidence="15">The sequence shown here is derived from an EMBL/GenBank/DDBJ whole genome shotgun (WGS) entry which is preliminary data.</text>
</comment>
<dbReference type="GO" id="GO:0016020">
    <property type="term" value="C:membrane"/>
    <property type="evidence" value="ECO:0007669"/>
    <property type="project" value="UniProtKB-SubCell"/>
</dbReference>
<dbReference type="InterPro" id="IPR026050">
    <property type="entry name" value="C1GALT1/C1GALT1_chp1"/>
</dbReference>
<dbReference type="GO" id="GO:0016263">
    <property type="term" value="F:glycoprotein-N-acetylgalactosamine 3-beta-galactosyltransferase activity"/>
    <property type="evidence" value="ECO:0007669"/>
    <property type="project" value="UniProtKB-EC"/>
</dbReference>
<feature type="domain" description="Fringe-like glycosyltransferase" evidence="14">
    <location>
        <begin position="150"/>
        <end position="252"/>
    </location>
</feature>
<keyword evidence="13" id="KW-0732">Signal</keyword>
<evidence type="ECO:0000313" key="15">
    <source>
        <dbReference type="EMBL" id="CAE7241131.1"/>
    </source>
</evidence>
<evidence type="ECO:0000256" key="11">
    <source>
        <dbReference type="ARBA" id="ARBA00023136"/>
    </source>
</evidence>
<dbReference type="PANTHER" id="PTHR23033:SF47">
    <property type="entry name" value="APPLE DOMAIN-CONTAINING PROTEIN-RELATED"/>
    <property type="match status" value="1"/>
</dbReference>
<dbReference type="GO" id="GO:0000166">
    <property type="term" value="F:nucleotide binding"/>
    <property type="evidence" value="ECO:0007669"/>
    <property type="project" value="UniProtKB-KW"/>
</dbReference>
<keyword evidence="9" id="KW-0735">Signal-anchor</keyword>
<evidence type="ECO:0000256" key="9">
    <source>
        <dbReference type="ARBA" id="ARBA00022968"/>
    </source>
</evidence>
<evidence type="ECO:0000256" key="7">
    <source>
        <dbReference type="ARBA" id="ARBA00022692"/>
    </source>
</evidence>
<feature type="signal peptide" evidence="13">
    <location>
        <begin position="1"/>
        <end position="17"/>
    </location>
</feature>
<organism evidence="15 16">
    <name type="scientific">Symbiodinium natans</name>
    <dbReference type="NCBI Taxonomy" id="878477"/>
    <lineage>
        <taxon>Eukaryota</taxon>
        <taxon>Sar</taxon>
        <taxon>Alveolata</taxon>
        <taxon>Dinophyceae</taxon>
        <taxon>Suessiales</taxon>
        <taxon>Symbiodiniaceae</taxon>
        <taxon>Symbiodinium</taxon>
    </lineage>
</organism>
<evidence type="ECO:0000256" key="3">
    <source>
        <dbReference type="ARBA" id="ARBA00006462"/>
    </source>
</evidence>
<feature type="chain" id="PRO_5032982868" description="N-acetylgalactosaminide beta-1,3-galactosyltransferase" evidence="13">
    <location>
        <begin position="18"/>
        <end position="402"/>
    </location>
</feature>
<dbReference type="Pfam" id="PF02434">
    <property type="entry name" value="Fringe"/>
    <property type="match status" value="1"/>
</dbReference>
<evidence type="ECO:0000256" key="2">
    <source>
        <dbReference type="ARBA" id="ARBA00004922"/>
    </source>
</evidence>
<dbReference type="Proteomes" id="UP000604046">
    <property type="component" value="Unassembled WGS sequence"/>
</dbReference>
<feature type="transmembrane region" description="Helical" evidence="12">
    <location>
        <begin position="43"/>
        <end position="62"/>
    </location>
</feature>
<dbReference type="OrthoDB" id="2801544at2759"/>
<evidence type="ECO:0000256" key="8">
    <source>
        <dbReference type="ARBA" id="ARBA00022741"/>
    </source>
</evidence>
<dbReference type="EMBL" id="CAJNDS010000927">
    <property type="protein sequence ID" value="CAE7241131.1"/>
    <property type="molecule type" value="Genomic_DNA"/>
</dbReference>
<keyword evidence="7 12" id="KW-0812">Transmembrane</keyword>
<dbReference type="EC" id="2.4.1.122" evidence="4"/>
<keyword evidence="8" id="KW-0547">Nucleotide-binding</keyword>
<feature type="transmembrane region" description="Helical" evidence="12">
    <location>
        <begin position="104"/>
        <end position="123"/>
    </location>
</feature>
<evidence type="ECO:0000313" key="16">
    <source>
        <dbReference type="Proteomes" id="UP000604046"/>
    </source>
</evidence>